<feature type="compositionally biased region" description="Polar residues" evidence="1">
    <location>
        <begin position="243"/>
        <end position="252"/>
    </location>
</feature>
<name>A0A8J4V4Z5_9ROSI</name>
<accession>A0A8J4V4Z5</accession>
<feature type="region of interest" description="Disordered" evidence="1">
    <location>
        <begin position="337"/>
        <end position="362"/>
    </location>
</feature>
<feature type="compositionally biased region" description="Basic and acidic residues" evidence="1">
    <location>
        <begin position="222"/>
        <end position="231"/>
    </location>
</feature>
<protein>
    <submittedName>
        <fullName evidence="2">Uncharacterized protein</fullName>
    </submittedName>
</protein>
<evidence type="ECO:0000313" key="3">
    <source>
        <dbReference type="Proteomes" id="UP000737018"/>
    </source>
</evidence>
<gene>
    <name evidence="2" type="ORF">CMV_028541</name>
</gene>
<comment type="caution">
    <text evidence="2">The sequence shown here is derived from an EMBL/GenBank/DDBJ whole genome shotgun (WGS) entry which is preliminary data.</text>
</comment>
<keyword evidence="3" id="KW-1185">Reference proteome</keyword>
<organism evidence="2 3">
    <name type="scientific">Castanea mollissima</name>
    <name type="common">Chinese chestnut</name>
    <dbReference type="NCBI Taxonomy" id="60419"/>
    <lineage>
        <taxon>Eukaryota</taxon>
        <taxon>Viridiplantae</taxon>
        <taxon>Streptophyta</taxon>
        <taxon>Embryophyta</taxon>
        <taxon>Tracheophyta</taxon>
        <taxon>Spermatophyta</taxon>
        <taxon>Magnoliopsida</taxon>
        <taxon>eudicotyledons</taxon>
        <taxon>Gunneridae</taxon>
        <taxon>Pentapetalae</taxon>
        <taxon>rosids</taxon>
        <taxon>fabids</taxon>
        <taxon>Fagales</taxon>
        <taxon>Fagaceae</taxon>
        <taxon>Castanea</taxon>
    </lineage>
</organism>
<proteinExistence type="predicted"/>
<reference evidence="2" key="1">
    <citation type="submission" date="2020-03" db="EMBL/GenBank/DDBJ databases">
        <title>Castanea mollissima Vanexum genome sequencing.</title>
        <authorList>
            <person name="Staton M."/>
        </authorList>
    </citation>
    <scope>NUCLEOTIDE SEQUENCE</scope>
    <source>
        <tissue evidence="2">Leaf</tissue>
    </source>
</reference>
<dbReference type="Proteomes" id="UP000737018">
    <property type="component" value="Unassembled WGS sequence"/>
</dbReference>
<evidence type="ECO:0000313" key="2">
    <source>
        <dbReference type="EMBL" id="KAF3945057.1"/>
    </source>
</evidence>
<dbReference type="OrthoDB" id="1569552at2759"/>
<dbReference type="AlphaFoldDB" id="A0A8J4V4Z5"/>
<feature type="region of interest" description="Disordered" evidence="1">
    <location>
        <begin position="189"/>
        <end position="255"/>
    </location>
</feature>
<evidence type="ECO:0000256" key="1">
    <source>
        <dbReference type="SAM" id="MobiDB-lite"/>
    </source>
</evidence>
<feature type="compositionally biased region" description="Acidic residues" evidence="1">
    <location>
        <begin position="232"/>
        <end position="242"/>
    </location>
</feature>
<sequence>MACLSSDSGIDGATSDSNFSSIQLSVLDENELSNCINRSLEHWFQSYFQGYSSQRYIYNDCFPKCEILEWSCHQSDSLLRIQLPPNLYTNSDWIGIALFATFTVHKHPTLILDNLATEISHGFSCSLRSDMGSWTVSNSHYITDDSQDLMVQNCGYGLVYQQNVGELVQTLVRCRTMFSDNSDLIHQFTTHQSRTKKQSHDDDNVEGETSGTGGSNGILRGLQEKIKQQSHDDDDDEEDEGETSGTGRSNGTLRVPHYQEKVRATCYQKLIDARGPIHYCHPREHSKEFHLHYPYDRFQEYPTEFLDNLEIEIPHHLSCLFDMDIVHEHPTITSDNLDSEISVASDSPNDKPKNEAGCSYEDPNLGRLRRPIYLEQSSRDSIYLEDQINSAQVIYRNLIEVWYIILVFLQVKFLSGSTFIVDPTAILDILNSKNAHHLYCHLESNVGSLEPLRAYCLTKDDVMLLHLGGFMWLSYIPRSSFPDWLNQCNHIEASIVTDCPDLTVVKCGLCLVHQHDEEEFKQTTRHGLASLSDNWGLILHLMAHSRKRNKQNLSMLKDKGISILVSSFLFLGLI</sequence>
<dbReference type="EMBL" id="JRKL02012504">
    <property type="protein sequence ID" value="KAF3945057.1"/>
    <property type="molecule type" value="Genomic_DNA"/>
</dbReference>